<evidence type="ECO:0000259" key="2">
    <source>
        <dbReference type="Pfam" id="PF22576"/>
    </source>
</evidence>
<feature type="region of interest" description="Disordered" evidence="1">
    <location>
        <begin position="357"/>
        <end position="398"/>
    </location>
</feature>
<dbReference type="InParanoid" id="Q29EV2"/>
<protein>
    <recommendedName>
        <fullName evidence="2">Transcriptional cofactor Bfc domain-containing protein</fullName>
    </recommendedName>
</protein>
<name>Q29EV2_DROPS</name>
<dbReference type="InterPro" id="IPR054459">
    <property type="entry name" value="Bfc_dom"/>
</dbReference>
<dbReference type="ExpressionAtlas" id="Q29EV2">
    <property type="expression patterns" value="baseline"/>
</dbReference>
<evidence type="ECO:0000313" key="3">
    <source>
        <dbReference type="Proteomes" id="UP000001819"/>
    </source>
</evidence>
<evidence type="ECO:0000313" key="4">
    <source>
        <dbReference type="RefSeq" id="XP_001352461.2"/>
    </source>
</evidence>
<dbReference type="OMA" id="NIVLIMR"/>
<dbReference type="RefSeq" id="XP_001352461.2">
    <property type="nucleotide sequence ID" value="XM_001352425.4"/>
</dbReference>
<dbReference type="KEGG" id="dpo:4812272"/>
<evidence type="ECO:0000256" key="1">
    <source>
        <dbReference type="SAM" id="MobiDB-lite"/>
    </source>
</evidence>
<dbReference type="eggNOG" id="ENOG502S7AQ">
    <property type="taxonomic scope" value="Eukaryota"/>
</dbReference>
<reference evidence="4" key="1">
    <citation type="submission" date="2025-08" db="UniProtKB">
        <authorList>
            <consortium name="RefSeq"/>
        </authorList>
    </citation>
    <scope>IDENTIFICATION</scope>
    <source>
        <strain evidence="4">MV-25-SWS-2005</strain>
        <tissue evidence="4">Whole body</tissue>
    </source>
</reference>
<feature type="compositionally biased region" description="Basic and acidic residues" evidence="1">
    <location>
        <begin position="357"/>
        <end position="378"/>
    </location>
</feature>
<proteinExistence type="predicted"/>
<dbReference type="Pfam" id="PF22576">
    <property type="entry name" value="Bfc"/>
    <property type="match status" value="1"/>
</dbReference>
<dbReference type="HOGENOM" id="CLU_600314_0_0_1"/>
<dbReference type="Bgee" id="FBgn0076845">
    <property type="expression patterns" value="Expressed in male reproductive system and 1 other cell type or tissue"/>
</dbReference>
<dbReference type="FunCoup" id="Q29EV2">
    <property type="interactions" value="2"/>
</dbReference>
<accession>Q29EV2</accession>
<dbReference type="Proteomes" id="UP000001819">
    <property type="component" value="Chromosome X"/>
</dbReference>
<gene>
    <name evidence="4" type="primary">LOC4812272</name>
</gene>
<keyword evidence="3" id="KW-1185">Reference proteome</keyword>
<accession>A0A6I8UAL0</accession>
<feature type="domain" description="Transcriptional cofactor Bfc" evidence="2">
    <location>
        <begin position="119"/>
        <end position="196"/>
    </location>
</feature>
<dbReference type="AlphaFoldDB" id="Q29EV2"/>
<dbReference type="GeneID" id="4812272"/>
<organism evidence="3 4">
    <name type="scientific">Drosophila pseudoobscura pseudoobscura</name>
    <name type="common">Fruit fly</name>
    <dbReference type="NCBI Taxonomy" id="46245"/>
    <lineage>
        <taxon>Eukaryota</taxon>
        <taxon>Metazoa</taxon>
        <taxon>Ecdysozoa</taxon>
        <taxon>Arthropoda</taxon>
        <taxon>Hexapoda</taxon>
        <taxon>Insecta</taxon>
        <taxon>Pterygota</taxon>
        <taxon>Neoptera</taxon>
        <taxon>Endopterygota</taxon>
        <taxon>Diptera</taxon>
        <taxon>Brachycera</taxon>
        <taxon>Muscomorpha</taxon>
        <taxon>Ephydroidea</taxon>
        <taxon>Drosophilidae</taxon>
        <taxon>Drosophila</taxon>
        <taxon>Sophophora</taxon>
    </lineage>
</organism>
<sequence length="456" mass="50544">MPGKNSFLYMFEFVVDDLLITRQNLCAPEEYPTCTEISFRSSVFLSVCDREYGACVNPCGPKCGKCCLFTLESPVTDKDRIQVHVYKKRTESCKFLIGLSDLAAKPIFERVNESFDAENPNWSKALQLHLQKMPKLRSPNKEMPQDDCYCYEPHSGRREQWCPTSELSKRLLPLFNLCNMQTGNIVLIMRLVCNGPAIVSSFPFSRVCSRNPKCPPCPPCGPPCPPPPPCGSEPDPCASCGPCPPSSATGGPMDKKGGRCRGSGCPPGPRPCQMPDPCARSDLDRPKCLRYFACNLDKQCPCDYCEDEFDRQCPTVTCKGRPLSVIEQRLQPCAPCGGIPAWPRYVQDQKKAEAEAVAKGKDLQAEKDKKEAKEAKGKGKDKKRQSGGGFYCENDSPGPSSAYDSWATGGQSCYKPQNSSPCDACCPQYESCCDAARKRALRKLRHLLVKYNIQIE</sequence>